<dbReference type="Gene3D" id="3.30.830.10">
    <property type="entry name" value="Metalloenzyme, LuxS/M16 peptidase-like"/>
    <property type="match status" value="1"/>
</dbReference>
<dbReference type="GO" id="GO:0006508">
    <property type="term" value="P:proteolysis"/>
    <property type="evidence" value="ECO:0007669"/>
    <property type="project" value="UniProtKB-KW"/>
</dbReference>
<proteinExistence type="inferred from homology"/>
<gene>
    <name evidence="8" type="ORF">S12H4_39646</name>
</gene>
<evidence type="ECO:0000256" key="5">
    <source>
        <dbReference type="ARBA" id="ARBA00022833"/>
    </source>
</evidence>
<accession>X1TL13</accession>
<protein>
    <recommendedName>
        <fullName evidence="7">Peptidase M16 N-terminal domain-containing protein</fullName>
    </recommendedName>
</protein>
<evidence type="ECO:0000256" key="1">
    <source>
        <dbReference type="ARBA" id="ARBA00007261"/>
    </source>
</evidence>
<comment type="similarity">
    <text evidence="1">Belongs to the peptidase M16 family.</text>
</comment>
<dbReference type="GO" id="GO:0046872">
    <property type="term" value="F:metal ion binding"/>
    <property type="evidence" value="ECO:0007669"/>
    <property type="project" value="UniProtKB-KW"/>
</dbReference>
<reference evidence="8" key="1">
    <citation type="journal article" date="2014" name="Front. Microbiol.">
        <title>High frequency of phylogenetically diverse reductive dehalogenase-homologous genes in deep subseafloor sedimentary metagenomes.</title>
        <authorList>
            <person name="Kawai M."/>
            <person name="Futagami T."/>
            <person name="Toyoda A."/>
            <person name="Takaki Y."/>
            <person name="Nishi S."/>
            <person name="Hori S."/>
            <person name="Arai W."/>
            <person name="Tsubouchi T."/>
            <person name="Morono Y."/>
            <person name="Uchiyama I."/>
            <person name="Ito T."/>
            <person name="Fujiyama A."/>
            <person name="Inagaki F."/>
            <person name="Takami H."/>
        </authorList>
    </citation>
    <scope>NUCLEOTIDE SEQUENCE</scope>
    <source>
        <strain evidence="8">Expedition CK06-06</strain>
    </source>
</reference>
<dbReference type="InterPro" id="IPR050626">
    <property type="entry name" value="Peptidase_M16"/>
</dbReference>
<sequence>MVNQSVQVGKKSAAENIDFKVKWPHEKSDLLPDPVLIFGKLPNGFRYVLMENHRPKDRVSMHLDVQAGSMYESDNQQGLAHFLEHMLFDGSKNFKPGELVKFFQSIGMQFGPDANAHTGFNETVYDMLLPDGDRESLAKGLVVMKDFAEGAFLLPSEVDKERRVVLAEKRTRDSASYRTYVATLNFEFPHAKISKRLPIGKEEILKKADHKRLK</sequence>
<dbReference type="InterPro" id="IPR011249">
    <property type="entry name" value="Metalloenz_LuxS/M16"/>
</dbReference>
<feature type="domain" description="Peptidase M16 N-terminal" evidence="7">
    <location>
        <begin position="47"/>
        <end position="173"/>
    </location>
</feature>
<evidence type="ECO:0000313" key="8">
    <source>
        <dbReference type="EMBL" id="GAI88275.1"/>
    </source>
</evidence>
<dbReference type="SUPFAM" id="SSF63411">
    <property type="entry name" value="LuxS/MPP-like metallohydrolase"/>
    <property type="match status" value="1"/>
</dbReference>
<dbReference type="EMBL" id="BARW01023982">
    <property type="protein sequence ID" value="GAI88275.1"/>
    <property type="molecule type" value="Genomic_DNA"/>
</dbReference>
<evidence type="ECO:0000256" key="6">
    <source>
        <dbReference type="ARBA" id="ARBA00023049"/>
    </source>
</evidence>
<feature type="non-terminal residue" evidence="8">
    <location>
        <position position="214"/>
    </location>
</feature>
<keyword evidence="4" id="KW-0378">Hydrolase</keyword>
<dbReference type="InterPro" id="IPR011765">
    <property type="entry name" value="Pept_M16_N"/>
</dbReference>
<organism evidence="8">
    <name type="scientific">marine sediment metagenome</name>
    <dbReference type="NCBI Taxonomy" id="412755"/>
    <lineage>
        <taxon>unclassified sequences</taxon>
        <taxon>metagenomes</taxon>
        <taxon>ecological metagenomes</taxon>
    </lineage>
</organism>
<dbReference type="PROSITE" id="PS00143">
    <property type="entry name" value="INSULINASE"/>
    <property type="match status" value="1"/>
</dbReference>
<keyword evidence="2" id="KW-0645">Protease</keyword>
<evidence type="ECO:0000259" key="7">
    <source>
        <dbReference type="Pfam" id="PF00675"/>
    </source>
</evidence>
<dbReference type="Pfam" id="PF00675">
    <property type="entry name" value="Peptidase_M16"/>
    <property type="match status" value="1"/>
</dbReference>
<keyword evidence="5" id="KW-0862">Zinc</keyword>
<keyword evidence="3" id="KW-0479">Metal-binding</keyword>
<evidence type="ECO:0000256" key="2">
    <source>
        <dbReference type="ARBA" id="ARBA00022670"/>
    </source>
</evidence>
<comment type="caution">
    <text evidence="8">The sequence shown here is derived from an EMBL/GenBank/DDBJ whole genome shotgun (WGS) entry which is preliminary data.</text>
</comment>
<dbReference type="InterPro" id="IPR001431">
    <property type="entry name" value="Pept_M16_Zn_BS"/>
</dbReference>
<dbReference type="PANTHER" id="PTHR43690:SF17">
    <property type="entry name" value="PROTEIN YHJJ"/>
    <property type="match status" value="1"/>
</dbReference>
<keyword evidence="6" id="KW-0482">Metalloprotease</keyword>
<dbReference type="AlphaFoldDB" id="X1TL13"/>
<evidence type="ECO:0000256" key="3">
    <source>
        <dbReference type="ARBA" id="ARBA00022723"/>
    </source>
</evidence>
<dbReference type="PANTHER" id="PTHR43690">
    <property type="entry name" value="NARDILYSIN"/>
    <property type="match status" value="1"/>
</dbReference>
<evidence type="ECO:0000256" key="4">
    <source>
        <dbReference type="ARBA" id="ARBA00022801"/>
    </source>
</evidence>
<dbReference type="GO" id="GO:0004222">
    <property type="term" value="F:metalloendopeptidase activity"/>
    <property type="evidence" value="ECO:0007669"/>
    <property type="project" value="InterPro"/>
</dbReference>
<name>X1TL13_9ZZZZ</name>